<organism evidence="1 2">
    <name type="scientific">Sinorhizobium americanum</name>
    <dbReference type="NCBI Taxonomy" id="194963"/>
    <lineage>
        <taxon>Bacteria</taxon>
        <taxon>Pseudomonadati</taxon>
        <taxon>Pseudomonadota</taxon>
        <taxon>Alphaproteobacteria</taxon>
        <taxon>Hyphomicrobiales</taxon>
        <taxon>Rhizobiaceae</taxon>
        <taxon>Sinorhizobium/Ensifer group</taxon>
        <taxon>Sinorhizobium</taxon>
    </lineage>
</organism>
<name>A0A1L3LLY4_9HYPH</name>
<evidence type="ECO:0000313" key="2">
    <source>
        <dbReference type="Proteomes" id="UP000182306"/>
    </source>
</evidence>
<proteinExistence type="predicted"/>
<gene>
    <name evidence="1" type="ORF">SAMCFNEI73_Ch1803</name>
</gene>
<reference evidence="1 2" key="1">
    <citation type="submission" date="2015-10" db="EMBL/GenBank/DDBJ databases">
        <title>Genomic differences between typical nodule nitrogen-fixing rhizobial strains and those coming from bean seeds.</title>
        <authorList>
            <person name="Peralta H."/>
            <person name="Aguilar-Vera A."/>
            <person name="Diaz R."/>
            <person name="Mora Y."/>
            <person name="Martinez-Batallar G."/>
            <person name="Salazar E."/>
            <person name="Vargas-Lagunas C."/>
            <person name="Encarnacion S."/>
            <person name="Girard L."/>
            <person name="Mora J."/>
        </authorList>
    </citation>
    <scope>NUCLEOTIDE SEQUENCE [LARGE SCALE GENOMIC DNA]</scope>
    <source>
        <strain evidence="1 2">CFNEI 73</strain>
    </source>
</reference>
<sequence length="57" mass="6147">MLGQDLSSGLEQRLKERKAALANSDGVTAPLQQAAAGFKHEITKGIERLHHDGNHSL</sequence>
<keyword evidence="2" id="KW-1185">Reference proteome</keyword>
<dbReference type="AlphaFoldDB" id="A0A1L3LLY4"/>
<dbReference type="Proteomes" id="UP000182306">
    <property type="component" value="Chromosome"/>
</dbReference>
<accession>A0A1L3LLY4</accession>
<evidence type="ECO:0000313" key="1">
    <source>
        <dbReference type="EMBL" id="APG91095.1"/>
    </source>
</evidence>
<dbReference type="STRING" id="194963.SAMCFNEI73_Ch1803"/>
<dbReference type="KEGG" id="same:SAMCFNEI73_Ch1803"/>
<protein>
    <submittedName>
        <fullName evidence="1">Uncharacterized protein</fullName>
    </submittedName>
</protein>
<dbReference type="EMBL" id="CP013107">
    <property type="protein sequence ID" value="APG91095.1"/>
    <property type="molecule type" value="Genomic_DNA"/>
</dbReference>